<name>A0A165IPF7_9BASI</name>
<dbReference type="InParanoid" id="A0A165IPF7"/>
<evidence type="ECO:0000313" key="3">
    <source>
        <dbReference type="Proteomes" id="UP000076842"/>
    </source>
</evidence>
<accession>A0A165IPF7</accession>
<organism evidence="2 3">
    <name type="scientific">Calocera cornea HHB12733</name>
    <dbReference type="NCBI Taxonomy" id="1353952"/>
    <lineage>
        <taxon>Eukaryota</taxon>
        <taxon>Fungi</taxon>
        <taxon>Dikarya</taxon>
        <taxon>Basidiomycota</taxon>
        <taxon>Agaricomycotina</taxon>
        <taxon>Dacrymycetes</taxon>
        <taxon>Dacrymycetales</taxon>
        <taxon>Dacrymycetaceae</taxon>
        <taxon>Calocera</taxon>
    </lineage>
</organism>
<reference evidence="2 3" key="1">
    <citation type="journal article" date="2016" name="Mol. Biol. Evol.">
        <title>Comparative Genomics of Early-Diverging Mushroom-Forming Fungi Provides Insights into the Origins of Lignocellulose Decay Capabilities.</title>
        <authorList>
            <person name="Nagy L.G."/>
            <person name="Riley R."/>
            <person name="Tritt A."/>
            <person name="Adam C."/>
            <person name="Daum C."/>
            <person name="Floudas D."/>
            <person name="Sun H."/>
            <person name="Yadav J.S."/>
            <person name="Pangilinan J."/>
            <person name="Larsson K.H."/>
            <person name="Matsuura K."/>
            <person name="Barry K."/>
            <person name="Labutti K."/>
            <person name="Kuo R."/>
            <person name="Ohm R.A."/>
            <person name="Bhattacharya S.S."/>
            <person name="Shirouzu T."/>
            <person name="Yoshinaga Y."/>
            <person name="Martin F.M."/>
            <person name="Grigoriev I.V."/>
            <person name="Hibbett D.S."/>
        </authorList>
    </citation>
    <scope>NUCLEOTIDE SEQUENCE [LARGE SCALE GENOMIC DNA]</scope>
    <source>
        <strain evidence="2 3">HHB12733</strain>
    </source>
</reference>
<feature type="region of interest" description="Disordered" evidence="1">
    <location>
        <begin position="299"/>
        <end position="323"/>
    </location>
</feature>
<proteinExistence type="predicted"/>
<feature type="region of interest" description="Disordered" evidence="1">
    <location>
        <begin position="129"/>
        <end position="156"/>
    </location>
</feature>
<evidence type="ECO:0000256" key="1">
    <source>
        <dbReference type="SAM" id="MobiDB-lite"/>
    </source>
</evidence>
<dbReference type="Proteomes" id="UP000076842">
    <property type="component" value="Unassembled WGS sequence"/>
</dbReference>
<dbReference type="AlphaFoldDB" id="A0A165IPF7"/>
<dbReference type="EMBL" id="KV423928">
    <property type="protein sequence ID" value="KZT60837.1"/>
    <property type="molecule type" value="Genomic_DNA"/>
</dbReference>
<keyword evidence="3" id="KW-1185">Reference proteome</keyword>
<protein>
    <submittedName>
        <fullName evidence="2">Uncharacterized protein</fullName>
    </submittedName>
</protein>
<sequence>MLRTVRSRTSEKKEGSINDIRRTVSGTACWFAVKKFIAESVIHPLSNLVDVPYFSSVLDRRYYHVQMVEMVPRQLVSESCCHKQSKVDGSVVEQVSPIHPHWGAVGGAGVSSGGEVTLFLRFDSDSKAPGCKPPPPLPATSTSYWPPKDQMHENPKDDSYSLIKGIDPGWPSKCGPGGFRSSPLHEPFYRLRTARELLEAIVRDVGQSPRVHLVRERCSPEDYGGFQLAPVDLVHYRTGIWRRRRHQQAQVNHVGKEISGIRACCDGDAFQWRRATIPDDAVGRLQTMRLRPEPCRYPEPCHSERSKLSKTTDEGVESGSVDVPFTLEDERLERGSIMMRPLTDDVQPVA</sequence>
<feature type="compositionally biased region" description="Basic and acidic residues" evidence="1">
    <location>
        <begin position="299"/>
        <end position="313"/>
    </location>
</feature>
<gene>
    <name evidence="2" type="ORF">CALCODRAFT_506684</name>
</gene>
<evidence type="ECO:0000313" key="2">
    <source>
        <dbReference type="EMBL" id="KZT60837.1"/>
    </source>
</evidence>